<reference evidence="2 3" key="1">
    <citation type="submission" date="2018-06" db="EMBL/GenBank/DDBJ databases">
        <title>Lujinxingia sediminis gen. nov. sp. nov., a new facultative anaerobic member of the class Deltaproteobacteria, and proposal of Lujinxingaceae fam. nov.</title>
        <authorList>
            <person name="Guo L.-Y."/>
            <person name="Li C.-M."/>
            <person name="Wang S."/>
            <person name="Du Z.-J."/>
        </authorList>
    </citation>
    <scope>NUCLEOTIDE SEQUENCE [LARGE SCALE GENOMIC DNA]</scope>
    <source>
        <strain evidence="2 3">FA350</strain>
    </source>
</reference>
<name>A0A2Z4FR14_9DELT</name>
<evidence type="ECO:0000256" key="1">
    <source>
        <dbReference type="SAM" id="MobiDB-lite"/>
    </source>
</evidence>
<feature type="compositionally biased region" description="Low complexity" evidence="1">
    <location>
        <begin position="32"/>
        <end position="42"/>
    </location>
</feature>
<protein>
    <submittedName>
        <fullName evidence="2">Uncharacterized protein</fullName>
    </submittedName>
</protein>
<evidence type="ECO:0000313" key="2">
    <source>
        <dbReference type="EMBL" id="AWV91205.1"/>
    </source>
</evidence>
<dbReference type="KEGG" id="bsed:DN745_18485"/>
<feature type="compositionally biased region" description="Basic and acidic residues" evidence="1">
    <location>
        <begin position="43"/>
        <end position="53"/>
    </location>
</feature>
<dbReference type="OrthoDB" id="9801244at2"/>
<keyword evidence="3" id="KW-1185">Reference proteome</keyword>
<sequence>MAIGGVAAALALTSCAERVVTRSDDVYTTPNDISTGDTSSADAAKDASARDTSSESQDSDLADDTNDAEDAEDAPQFCAPYTKKTRTGSLASAEINEASGLAASWAYDDFLWTHNDSGDSARVFLIRTDGALAAEVLLKGVENAIDFEDIAVAPCAVGSPKSCVYVADTGDNLRQRDVVVIYRFPEPPLPAEHLQPPENPQETITIEVNEIEALWLDYPEGPRDVETLMVHPQTTAIYLVEKNGTSNAPVFRVPREDSLPENPARAVEIASLFLEGRSNLVAMITAGDISPDGREFTVRTYLESYTYCAADTGSEQDLQDNFEDVFSLSPTRAALPFLPQAEALGYDRSGRALWITSEGTHESILRVERRE</sequence>
<dbReference type="Proteomes" id="UP000249799">
    <property type="component" value="Chromosome"/>
</dbReference>
<feature type="region of interest" description="Disordered" evidence="1">
    <location>
        <begin position="23"/>
        <end position="76"/>
    </location>
</feature>
<accession>A0A2Z4FR14</accession>
<gene>
    <name evidence="2" type="ORF">DN745_18485</name>
</gene>
<dbReference type="AlphaFoldDB" id="A0A2Z4FR14"/>
<feature type="compositionally biased region" description="Acidic residues" evidence="1">
    <location>
        <begin position="57"/>
        <end position="73"/>
    </location>
</feature>
<proteinExistence type="predicted"/>
<organism evidence="2 3">
    <name type="scientific">Bradymonas sediminis</name>
    <dbReference type="NCBI Taxonomy" id="1548548"/>
    <lineage>
        <taxon>Bacteria</taxon>
        <taxon>Deltaproteobacteria</taxon>
        <taxon>Bradymonadales</taxon>
        <taxon>Bradymonadaceae</taxon>
        <taxon>Bradymonas</taxon>
    </lineage>
</organism>
<dbReference type="EMBL" id="CP030032">
    <property type="protein sequence ID" value="AWV91205.1"/>
    <property type="molecule type" value="Genomic_DNA"/>
</dbReference>
<evidence type="ECO:0000313" key="3">
    <source>
        <dbReference type="Proteomes" id="UP000249799"/>
    </source>
</evidence>